<dbReference type="EMBL" id="JACXIZ010000027">
    <property type="protein sequence ID" value="MBD2846758.1"/>
    <property type="molecule type" value="Genomic_DNA"/>
</dbReference>
<dbReference type="Proteomes" id="UP000621560">
    <property type="component" value="Unassembled WGS sequence"/>
</dbReference>
<dbReference type="PANTHER" id="PTHR33545">
    <property type="entry name" value="UPF0750 MEMBRANE PROTEIN YITT-RELATED"/>
    <property type="match status" value="1"/>
</dbReference>
<dbReference type="InterPro" id="IPR003740">
    <property type="entry name" value="YitT"/>
</dbReference>
<protein>
    <submittedName>
        <fullName evidence="7">YitT family protein</fullName>
    </submittedName>
</protein>
<evidence type="ECO:0000313" key="8">
    <source>
        <dbReference type="Proteomes" id="UP000621560"/>
    </source>
</evidence>
<keyword evidence="4 6" id="KW-1133">Transmembrane helix</keyword>
<keyword evidence="8" id="KW-1185">Reference proteome</keyword>
<reference evidence="7" key="1">
    <citation type="submission" date="2020-09" db="EMBL/GenBank/DDBJ databases">
        <title>A novel bacterium of genus Paenibacillus, isolated from South China Sea.</title>
        <authorList>
            <person name="Huang H."/>
            <person name="Mo K."/>
            <person name="Hu Y."/>
        </authorList>
    </citation>
    <scope>NUCLEOTIDE SEQUENCE</scope>
    <source>
        <strain evidence="7">IB182496</strain>
    </source>
</reference>
<evidence type="ECO:0000256" key="4">
    <source>
        <dbReference type="ARBA" id="ARBA00022989"/>
    </source>
</evidence>
<feature type="transmembrane region" description="Helical" evidence="6">
    <location>
        <begin position="76"/>
        <end position="98"/>
    </location>
</feature>
<evidence type="ECO:0000256" key="6">
    <source>
        <dbReference type="SAM" id="Phobius"/>
    </source>
</evidence>
<accession>A0A927BWQ8</accession>
<evidence type="ECO:0000256" key="3">
    <source>
        <dbReference type="ARBA" id="ARBA00022692"/>
    </source>
</evidence>
<dbReference type="Pfam" id="PF02588">
    <property type="entry name" value="YitT_membrane"/>
    <property type="match status" value="1"/>
</dbReference>
<gene>
    <name evidence="7" type="ORF">IDH44_16295</name>
</gene>
<feature type="transmembrane region" description="Helical" evidence="6">
    <location>
        <begin position="104"/>
        <end position="122"/>
    </location>
</feature>
<proteinExistence type="predicted"/>
<feature type="transmembrane region" description="Helical" evidence="6">
    <location>
        <begin position="7"/>
        <end position="31"/>
    </location>
</feature>
<feature type="transmembrane region" description="Helical" evidence="6">
    <location>
        <begin position="143"/>
        <end position="163"/>
    </location>
</feature>
<evidence type="ECO:0000313" key="7">
    <source>
        <dbReference type="EMBL" id="MBD2846758.1"/>
    </source>
</evidence>
<organism evidence="7 8">
    <name type="scientific">Paenibacillus sabuli</name>
    <dbReference type="NCBI Taxonomy" id="2772509"/>
    <lineage>
        <taxon>Bacteria</taxon>
        <taxon>Bacillati</taxon>
        <taxon>Bacillota</taxon>
        <taxon>Bacilli</taxon>
        <taxon>Bacillales</taxon>
        <taxon>Paenibacillaceae</taxon>
        <taxon>Paenibacillus</taxon>
    </lineage>
</organism>
<keyword evidence="2" id="KW-1003">Cell membrane</keyword>
<dbReference type="RefSeq" id="WP_190919436.1">
    <property type="nucleotide sequence ID" value="NZ_JACXIZ010000027.1"/>
</dbReference>
<evidence type="ECO:0000256" key="2">
    <source>
        <dbReference type="ARBA" id="ARBA00022475"/>
    </source>
</evidence>
<dbReference type="GO" id="GO:0005886">
    <property type="term" value="C:plasma membrane"/>
    <property type="evidence" value="ECO:0007669"/>
    <property type="project" value="UniProtKB-SubCell"/>
</dbReference>
<keyword evidence="5 6" id="KW-0472">Membrane</keyword>
<name>A0A927BWQ8_9BACL</name>
<feature type="transmembrane region" description="Helical" evidence="6">
    <location>
        <begin position="37"/>
        <end position="64"/>
    </location>
</feature>
<sequence length="197" mass="20920">MKPSMRHLLSIGCGCLLIAFAIHFFIVPYHLIEGGMFGIGLLASYMSAVSSGMAIVALSIPIYIFTWFYSRTMLGYNLLGIVTIAVLLDLLDMSGLAIGLGPLPSAWCGGVLIGAGVGILLHRNMTTDGIDLLATLFSRYARVNVGVLIFLFDLVILAASALVLAHDQIVLSGITVTAVGFVTTLLTLRRPHDAAPT</sequence>
<comment type="subcellular location">
    <subcellularLocation>
        <location evidence="1">Cell membrane</location>
        <topology evidence="1">Multi-pass membrane protein</topology>
    </subcellularLocation>
</comment>
<comment type="caution">
    <text evidence="7">The sequence shown here is derived from an EMBL/GenBank/DDBJ whole genome shotgun (WGS) entry which is preliminary data.</text>
</comment>
<keyword evidence="3 6" id="KW-0812">Transmembrane</keyword>
<feature type="transmembrane region" description="Helical" evidence="6">
    <location>
        <begin position="169"/>
        <end position="188"/>
    </location>
</feature>
<evidence type="ECO:0000256" key="1">
    <source>
        <dbReference type="ARBA" id="ARBA00004651"/>
    </source>
</evidence>
<dbReference type="InterPro" id="IPR051461">
    <property type="entry name" value="UPF0750_membrane"/>
</dbReference>
<dbReference type="AlphaFoldDB" id="A0A927BWQ8"/>
<dbReference type="PANTHER" id="PTHR33545:SF5">
    <property type="entry name" value="UPF0750 MEMBRANE PROTEIN YITT"/>
    <property type="match status" value="1"/>
</dbReference>
<evidence type="ECO:0000256" key="5">
    <source>
        <dbReference type="ARBA" id="ARBA00023136"/>
    </source>
</evidence>